<sequence length="264" mass="29136">MSPQLTFTAELEPYLDLPPPSGLPGFRSHYTNPFGAIARPGVNPTSEPPDSSKSSPSLMITYAEVDDPVFAPDTCGLQPNSIDAPHLDFAEGAGDRDYYSSTPHYISSIWHYLTPDDDLEVDERPDYSIPEPDDSTQLESMNPCSLAIYSAFPWSTTTPSLVSFDSLHASSGVIPRTKVPSQTIDIDMYSRLPLSASEIFSSEPTERQTACHCVRCNPPRDCRGFPLRIHASDSSLSLSPPETPLLTPYSEYDETFYPNLSYLE</sequence>
<organism evidence="2 3">
    <name type="scientific">Lentinula guzmanii</name>
    <dbReference type="NCBI Taxonomy" id="2804957"/>
    <lineage>
        <taxon>Eukaryota</taxon>
        <taxon>Fungi</taxon>
        <taxon>Dikarya</taxon>
        <taxon>Basidiomycota</taxon>
        <taxon>Agaricomycotina</taxon>
        <taxon>Agaricomycetes</taxon>
        <taxon>Agaricomycetidae</taxon>
        <taxon>Agaricales</taxon>
        <taxon>Marasmiineae</taxon>
        <taxon>Omphalotaceae</taxon>
        <taxon>Lentinula</taxon>
    </lineage>
</organism>
<gene>
    <name evidence="2" type="ORF">DFJ43DRAFT_1156876</name>
</gene>
<feature type="region of interest" description="Disordered" evidence="1">
    <location>
        <begin position="34"/>
        <end position="56"/>
    </location>
</feature>
<proteinExistence type="predicted"/>
<feature type="compositionally biased region" description="Low complexity" evidence="1">
    <location>
        <begin position="44"/>
        <end position="56"/>
    </location>
</feature>
<dbReference type="Proteomes" id="UP001176059">
    <property type="component" value="Unassembled WGS sequence"/>
</dbReference>
<evidence type="ECO:0000256" key="1">
    <source>
        <dbReference type="SAM" id="MobiDB-lite"/>
    </source>
</evidence>
<name>A0AA38MXW5_9AGAR</name>
<protein>
    <submittedName>
        <fullName evidence="2">Uncharacterized protein</fullName>
    </submittedName>
</protein>
<dbReference type="AlphaFoldDB" id="A0AA38MXW5"/>
<reference evidence="2" key="1">
    <citation type="submission" date="2022-08" db="EMBL/GenBank/DDBJ databases">
        <authorList>
            <consortium name="DOE Joint Genome Institute"/>
            <person name="Min B."/>
            <person name="Sierra-Patev S."/>
            <person name="Naranjo-Ortiz M."/>
            <person name="Looney B."/>
            <person name="Konkel Z."/>
            <person name="Slot J.C."/>
            <person name="Sakamoto Y."/>
            <person name="Steenwyk J.L."/>
            <person name="Rokas A."/>
            <person name="Carro J."/>
            <person name="Camarero S."/>
            <person name="Ferreira P."/>
            <person name="Molpeceres G."/>
            <person name="Ruiz-duenas F.J."/>
            <person name="Serrano A."/>
            <person name="Henrissat B."/>
            <person name="Drula E."/>
            <person name="Hughes K.W."/>
            <person name="Mata J.L."/>
            <person name="Ishikawa N.K."/>
            <person name="Vargas-Isla R."/>
            <person name="Ushijima S."/>
            <person name="Smith C.A."/>
            <person name="Ahrendt S."/>
            <person name="Andreopoulos W."/>
            <person name="He G."/>
            <person name="LaButti K."/>
            <person name="Lipzen A."/>
            <person name="Ng V."/>
            <person name="Riley R."/>
            <person name="Sandor L."/>
            <person name="Barry K."/>
            <person name="Martinez A.T."/>
            <person name="Xiao Y."/>
            <person name="Gibbons J.G."/>
            <person name="Terashima K."/>
            <person name="Hibbett D.S."/>
            <person name="Grigoriev I.V."/>
        </authorList>
    </citation>
    <scope>NUCLEOTIDE SEQUENCE</scope>
    <source>
        <strain evidence="2">ET3784</strain>
    </source>
</reference>
<reference evidence="2" key="2">
    <citation type="journal article" date="2023" name="Proc. Natl. Acad. Sci. U.S.A.">
        <title>A global phylogenomic analysis of the shiitake genus Lentinula.</title>
        <authorList>
            <person name="Sierra-Patev S."/>
            <person name="Min B."/>
            <person name="Naranjo-Ortiz M."/>
            <person name="Looney B."/>
            <person name="Konkel Z."/>
            <person name="Slot J.C."/>
            <person name="Sakamoto Y."/>
            <person name="Steenwyk J.L."/>
            <person name="Rokas A."/>
            <person name="Carro J."/>
            <person name="Camarero S."/>
            <person name="Ferreira P."/>
            <person name="Molpeceres G."/>
            <person name="Ruiz-Duenas F.J."/>
            <person name="Serrano A."/>
            <person name="Henrissat B."/>
            <person name="Drula E."/>
            <person name="Hughes K.W."/>
            <person name="Mata J.L."/>
            <person name="Ishikawa N.K."/>
            <person name="Vargas-Isla R."/>
            <person name="Ushijima S."/>
            <person name="Smith C.A."/>
            <person name="Donoghue J."/>
            <person name="Ahrendt S."/>
            <person name="Andreopoulos W."/>
            <person name="He G."/>
            <person name="LaButti K."/>
            <person name="Lipzen A."/>
            <person name="Ng V."/>
            <person name="Riley R."/>
            <person name="Sandor L."/>
            <person name="Barry K."/>
            <person name="Martinez A.T."/>
            <person name="Xiao Y."/>
            <person name="Gibbons J.G."/>
            <person name="Terashima K."/>
            <person name="Grigoriev I.V."/>
            <person name="Hibbett D."/>
        </authorList>
    </citation>
    <scope>NUCLEOTIDE SEQUENCE</scope>
    <source>
        <strain evidence="2">ET3784</strain>
    </source>
</reference>
<keyword evidence="3" id="KW-1185">Reference proteome</keyword>
<dbReference type="EMBL" id="JANVFO010000040">
    <property type="protein sequence ID" value="KAJ3728076.1"/>
    <property type="molecule type" value="Genomic_DNA"/>
</dbReference>
<evidence type="ECO:0000313" key="3">
    <source>
        <dbReference type="Proteomes" id="UP001176059"/>
    </source>
</evidence>
<comment type="caution">
    <text evidence="2">The sequence shown here is derived from an EMBL/GenBank/DDBJ whole genome shotgun (WGS) entry which is preliminary data.</text>
</comment>
<accession>A0AA38MXW5</accession>
<evidence type="ECO:0000313" key="2">
    <source>
        <dbReference type="EMBL" id="KAJ3728076.1"/>
    </source>
</evidence>